<evidence type="ECO:0000313" key="10">
    <source>
        <dbReference type="EMBL" id="KAE8702767.1"/>
    </source>
</evidence>
<dbReference type="PANTHER" id="PTHR31985">
    <property type="entry name" value="ETHYLENE-RESPONSIVE TRANSCRIPTION FACTOR ERF042-RELATED"/>
    <property type="match status" value="1"/>
</dbReference>
<dbReference type="Proteomes" id="UP000436088">
    <property type="component" value="Unassembled WGS sequence"/>
</dbReference>
<dbReference type="Pfam" id="PF00847">
    <property type="entry name" value="AP2"/>
    <property type="match status" value="1"/>
</dbReference>
<comment type="subcellular location">
    <subcellularLocation>
        <location evidence="1">Nucleus</location>
    </subcellularLocation>
</comment>
<dbReference type="PRINTS" id="PR00367">
    <property type="entry name" value="ETHRSPELEMNT"/>
</dbReference>
<dbReference type="PROSITE" id="PS51032">
    <property type="entry name" value="AP2_ERF"/>
    <property type="match status" value="1"/>
</dbReference>
<dbReference type="InterPro" id="IPR001471">
    <property type="entry name" value="AP2/ERF_dom"/>
</dbReference>
<name>A0A6A3AGA1_HIBSY</name>
<feature type="compositionally biased region" description="Basic and acidic residues" evidence="8">
    <location>
        <begin position="196"/>
        <end position="211"/>
    </location>
</feature>
<comment type="caution">
    <text evidence="10">The sequence shown here is derived from an EMBL/GenBank/DDBJ whole genome shotgun (WGS) entry which is preliminary data.</text>
</comment>
<reference evidence="10" key="1">
    <citation type="submission" date="2019-09" db="EMBL/GenBank/DDBJ databases">
        <title>Draft genome information of white flower Hibiscus syriacus.</title>
        <authorList>
            <person name="Kim Y.-M."/>
        </authorList>
    </citation>
    <scope>NUCLEOTIDE SEQUENCE [LARGE SCALE GENOMIC DNA]</scope>
    <source>
        <strain evidence="10">YM2019G1</strain>
    </source>
</reference>
<keyword evidence="5" id="KW-0804">Transcription</keyword>
<evidence type="ECO:0000256" key="1">
    <source>
        <dbReference type="ARBA" id="ARBA00004123"/>
    </source>
</evidence>
<keyword evidence="6" id="KW-0539">Nucleus</keyword>
<dbReference type="InterPro" id="IPR036955">
    <property type="entry name" value="AP2/ERF_dom_sf"/>
</dbReference>
<keyword evidence="2" id="KW-0805">Transcription regulation</keyword>
<evidence type="ECO:0000256" key="2">
    <source>
        <dbReference type="ARBA" id="ARBA00023015"/>
    </source>
</evidence>
<keyword evidence="3" id="KW-0238">DNA-binding</keyword>
<dbReference type="SUPFAM" id="SSF54171">
    <property type="entry name" value="DNA-binding domain"/>
    <property type="match status" value="1"/>
</dbReference>
<evidence type="ECO:0000256" key="7">
    <source>
        <dbReference type="ARBA" id="ARBA00024343"/>
    </source>
</evidence>
<evidence type="ECO:0000256" key="4">
    <source>
        <dbReference type="ARBA" id="ARBA00023159"/>
    </source>
</evidence>
<feature type="region of interest" description="Disordered" evidence="8">
    <location>
        <begin position="65"/>
        <end position="90"/>
    </location>
</feature>
<comment type="similarity">
    <text evidence="7">Belongs to the AP2/ERF transcription factor family. ERF subfamily.</text>
</comment>
<dbReference type="CDD" id="cd00018">
    <property type="entry name" value="AP2"/>
    <property type="match status" value="1"/>
</dbReference>
<evidence type="ECO:0000259" key="9">
    <source>
        <dbReference type="PROSITE" id="PS51032"/>
    </source>
</evidence>
<evidence type="ECO:0000313" key="11">
    <source>
        <dbReference type="Proteomes" id="UP000436088"/>
    </source>
</evidence>
<dbReference type="GO" id="GO:0003700">
    <property type="term" value="F:DNA-binding transcription factor activity"/>
    <property type="evidence" value="ECO:0007669"/>
    <property type="project" value="InterPro"/>
</dbReference>
<proteinExistence type="inferred from homology"/>
<feature type="compositionally biased region" description="Low complexity" evidence="8">
    <location>
        <begin position="176"/>
        <end position="193"/>
    </location>
</feature>
<evidence type="ECO:0000256" key="6">
    <source>
        <dbReference type="ARBA" id="ARBA00023242"/>
    </source>
</evidence>
<dbReference type="AlphaFoldDB" id="A0A6A3AGA1"/>
<dbReference type="Gene3D" id="3.30.730.10">
    <property type="entry name" value="AP2/ERF domain"/>
    <property type="match status" value="1"/>
</dbReference>
<dbReference type="InterPro" id="IPR016177">
    <property type="entry name" value="DNA-bd_dom_sf"/>
</dbReference>
<feature type="region of interest" description="Disordered" evidence="8">
    <location>
        <begin position="176"/>
        <end position="228"/>
    </location>
</feature>
<dbReference type="EMBL" id="VEPZ02001006">
    <property type="protein sequence ID" value="KAE8702767.1"/>
    <property type="molecule type" value="Genomic_DNA"/>
</dbReference>
<gene>
    <name evidence="10" type="ORF">F3Y22_tig00110481pilonHSYRG00014</name>
</gene>
<dbReference type="SMART" id="SM00380">
    <property type="entry name" value="AP2"/>
    <property type="match status" value="1"/>
</dbReference>
<dbReference type="InterPro" id="IPR051032">
    <property type="entry name" value="AP2/ERF_TF_ERF_subfamily"/>
</dbReference>
<sequence>MVDPTNLSTLQKQIEELSTLVKQVTDDTQQPKWWTRQEERITSLENRMHTNQSYVEDILKILTRRNEDQDQPPSEGDQVQTPENSKTMGKQHVMVTVVNDKSRFSYKTDEPGWFGLDNVGEGKHGTDCVQKLKCAMKTKASLQDFSILSHWDINIENDASRSYYNLLSSSSVVSTTVTSSSSSSSSSASTTLSCVADRRSKKAGDMENDKEKKKRQRSGGNDDGKHATYRGVRMRSWGKWVSEIREPRKKSRIWLGTYPTAEMAARAHDVAALAIKGSSAYLNFPELEKELPRPASTTPKDIQAAASEAAAATFFETKTEAGLRQEQLPVSHLSNNVLESSSSPSINDDDSLFDLPDLMTDAMDRSDGFCSYSSSAWQICEVDSGFRIEEPFSWDYY</sequence>
<feature type="domain" description="AP2/ERF" evidence="9">
    <location>
        <begin position="228"/>
        <end position="285"/>
    </location>
</feature>
<organism evidence="10 11">
    <name type="scientific">Hibiscus syriacus</name>
    <name type="common">Rose of Sharon</name>
    <dbReference type="NCBI Taxonomy" id="106335"/>
    <lineage>
        <taxon>Eukaryota</taxon>
        <taxon>Viridiplantae</taxon>
        <taxon>Streptophyta</taxon>
        <taxon>Embryophyta</taxon>
        <taxon>Tracheophyta</taxon>
        <taxon>Spermatophyta</taxon>
        <taxon>Magnoliopsida</taxon>
        <taxon>eudicotyledons</taxon>
        <taxon>Gunneridae</taxon>
        <taxon>Pentapetalae</taxon>
        <taxon>rosids</taxon>
        <taxon>malvids</taxon>
        <taxon>Malvales</taxon>
        <taxon>Malvaceae</taxon>
        <taxon>Malvoideae</taxon>
        <taxon>Hibiscus</taxon>
    </lineage>
</organism>
<feature type="compositionally biased region" description="Polar residues" evidence="8">
    <location>
        <begin position="77"/>
        <end position="88"/>
    </location>
</feature>
<accession>A0A6A3AGA1</accession>
<keyword evidence="11" id="KW-1185">Reference proteome</keyword>
<dbReference type="FunFam" id="3.30.730.10:FF:000001">
    <property type="entry name" value="Ethylene-responsive transcription factor 2"/>
    <property type="match status" value="1"/>
</dbReference>
<dbReference type="GO" id="GO:0003677">
    <property type="term" value="F:DNA binding"/>
    <property type="evidence" value="ECO:0007669"/>
    <property type="project" value="UniProtKB-KW"/>
</dbReference>
<evidence type="ECO:0000256" key="3">
    <source>
        <dbReference type="ARBA" id="ARBA00023125"/>
    </source>
</evidence>
<dbReference type="PANTHER" id="PTHR31985:SF130">
    <property type="entry name" value="ETHYLENE-RESPONSIVE TRANSCRIPTION FACTOR ERF034"/>
    <property type="match status" value="1"/>
</dbReference>
<evidence type="ECO:0000256" key="8">
    <source>
        <dbReference type="SAM" id="MobiDB-lite"/>
    </source>
</evidence>
<dbReference type="GO" id="GO:0005634">
    <property type="term" value="C:nucleus"/>
    <property type="evidence" value="ECO:0007669"/>
    <property type="project" value="UniProtKB-SubCell"/>
</dbReference>
<evidence type="ECO:0000256" key="5">
    <source>
        <dbReference type="ARBA" id="ARBA00023163"/>
    </source>
</evidence>
<protein>
    <submittedName>
        <fullName evidence="10">ERF034 protein</fullName>
    </submittedName>
</protein>
<keyword evidence="4" id="KW-0010">Activator</keyword>